<evidence type="ECO:0000256" key="4">
    <source>
        <dbReference type="ARBA" id="ARBA00023015"/>
    </source>
</evidence>
<keyword evidence="10" id="KW-0479">Metal-binding</keyword>
<dbReference type="Gene3D" id="1.10.10.10">
    <property type="entry name" value="Winged helix-like DNA-binding domain superfamily/Winged helix DNA-binding domain"/>
    <property type="match status" value="1"/>
</dbReference>
<evidence type="ECO:0000259" key="14">
    <source>
        <dbReference type="PROSITE" id="PS50014"/>
    </source>
</evidence>
<feature type="region of interest" description="Disordered" evidence="13">
    <location>
        <begin position="1097"/>
        <end position="1117"/>
    </location>
</feature>
<keyword evidence="5 9" id="KW-0103">Bromodomain</keyword>
<dbReference type="InterPro" id="IPR006224">
    <property type="entry name" value="PsdUridine_synth_RluA-like_CS"/>
</dbReference>
<evidence type="ECO:0000259" key="16">
    <source>
        <dbReference type="PROSITE" id="PS51525"/>
    </source>
</evidence>
<dbReference type="PROSITE" id="PS50089">
    <property type="entry name" value="ZF_RING_2"/>
    <property type="match status" value="1"/>
</dbReference>
<keyword evidence="6" id="KW-0238">DNA-binding</keyword>
<dbReference type="PANTHER" id="PTHR10445:SF2">
    <property type="entry name" value="TRANSCRIPTION INITIATION FACTOR IIF, BETA SUBUNIT"/>
    <property type="match status" value="1"/>
</dbReference>
<dbReference type="CDD" id="cd16454">
    <property type="entry name" value="RING-H2_PA-TM-RING"/>
    <property type="match status" value="1"/>
</dbReference>
<dbReference type="PROSITE" id="PS50014">
    <property type="entry name" value="BROMODOMAIN_2"/>
    <property type="match status" value="1"/>
</dbReference>
<evidence type="ECO:0000313" key="18">
    <source>
        <dbReference type="Proteomes" id="UP000824890"/>
    </source>
</evidence>
<comment type="similarity">
    <text evidence="3">Belongs to the TFIIF beta subunit family.</text>
</comment>
<keyword evidence="8" id="KW-0539">Nucleus</keyword>
<dbReference type="PROSITE" id="PS01129">
    <property type="entry name" value="PSI_RLU"/>
    <property type="match status" value="1"/>
</dbReference>
<dbReference type="InterPro" id="IPR013083">
    <property type="entry name" value="Znf_RING/FYVE/PHD"/>
</dbReference>
<dbReference type="PRINTS" id="PR00503">
    <property type="entry name" value="BROMODOMAIN"/>
</dbReference>
<evidence type="ECO:0000256" key="13">
    <source>
        <dbReference type="SAM" id="MobiDB-lite"/>
    </source>
</evidence>
<dbReference type="InterPro" id="IPR006145">
    <property type="entry name" value="PsdUridine_synth_RsuA/RluA"/>
</dbReference>
<evidence type="ECO:0000259" key="15">
    <source>
        <dbReference type="PROSITE" id="PS50089"/>
    </source>
</evidence>
<evidence type="ECO:0000256" key="7">
    <source>
        <dbReference type="ARBA" id="ARBA00023163"/>
    </source>
</evidence>
<feature type="domain" description="NET" evidence="16">
    <location>
        <begin position="245"/>
        <end position="326"/>
    </location>
</feature>
<gene>
    <name evidence="17" type="ORF">HID58_012125</name>
</gene>
<name>A0ABQ8E079_BRANA</name>
<dbReference type="InterPro" id="IPR020103">
    <property type="entry name" value="PsdUridine_synth_cat_dom_sf"/>
</dbReference>
<dbReference type="Pfam" id="PF02270">
    <property type="entry name" value="TFIIF_beta"/>
    <property type="match status" value="1"/>
</dbReference>
<dbReference type="Pfam" id="PF13639">
    <property type="entry name" value="zf-RING_2"/>
    <property type="match status" value="1"/>
</dbReference>
<evidence type="ECO:0000256" key="2">
    <source>
        <dbReference type="ARBA" id="ARBA00004123"/>
    </source>
</evidence>
<protein>
    <recommendedName>
        <fullName evidence="19">Transcription initiation factor IIF subunit beta</fullName>
    </recommendedName>
</protein>
<keyword evidence="12" id="KW-0175">Coiled coil</keyword>
<dbReference type="Pfam" id="PF17035">
    <property type="entry name" value="BET"/>
    <property type="match status" value="1"/>
</dbReference>
<organism evidence="17 18">
    <name type="scientific">Brassica napus</name>
    <name type="common">Rape</name>
    <dbReference type="NCBI Taxonomy" id="3708"/>
    <lineage>
        <taxon>Eukaryota</taxon>
        <taxon>Viridiplantae</taxon>
        <taxon>Streptophyta</taxon>
        <taxon>Embryophyta</taxon>
        <taxon>Tracheophyta</taxon>
        <taxon>Spermatophyta</taxon>
        <taxon>Magnoliopsida</taxon>
        <taxon>eudicotyledons</taxon>
        <taxon>Gunneridae</taxon>
        <taxon>Pentapetalae</taxon>
        <taxon>rosids</taxon>
        <taxon>malvids</taxon>
        <taxon>Brassicales</taxon>
        <taxon>Brassicaceae</taxon>
        <taxon>Brassiceae</taxon>
        <taxon>Brassica</taxon>
    </lineage>
</organism>
<sequence length="1479" mass="167438">MVPVSSDIPAGESKILPVEAETIKQRVEEVVQWVDSLEHKLTEVENFYSTIAVSNSSPRHVVGIRKVQQEAARREAVAAKRMHDLMRQFGTIFRQITQHKCAWPFMHPVDVESLGLDDYYEVIDEPMDFSTIKNQMEAKDGTGYKHVMQIYADMRLVFENAMKYNEDASDVYSMAKTLLQKFEEKWAHFLPKVQEEEKIREEEEKQAAMEALLAKEASHTKTTRDLSNELSVQICNVNDELEKLRNVVVGRCRKITSEEKRNIGFALLKLSTDELQKVLGIVAQADPRFQTRAEEVTIEMDVLDEPTLWRLKFLVKDALENAKKKEETIRTKQNNEVSNKRNAVNKLAERRTKRPCFHSTLCMKMGEFAAKENENPCGLETELAERSMWLMKCPSLAASSLKSLPFPNDPFLPVAKLIISIDPLASVDDETKVAMELTRDEFGNIPKRYALDMSKDFIPMFVFCESSSHGEGKIKGTKVEYKIVPQEWVTSHHTRNLRIPKPTLLQILIVRSEYLPNVPAHNLRVVHKHRHNPIVTQTDTRLQELGRRTQPLLNTVTHQKRMLHKNLTNHTTVFIKTKASEKADYNSKLGLDPVADKPRVEKEYLPEVGLRDSQGLEEGEERAELLLEAVSEDGRELGDCGSDFTRVSSEGGEALEHGDETLVEAIFSMLCSSKPFDFRKCLMLMLLLLLLVTTSINAENNKQTNKQKCVFFCSDRWEEEEKKKKSLSTEIELRFAIWDYYVSIVSLLLLLSVSCMKMEETAANNNNNGSQDLETEFAERSMWLMKCPSLIAPSLEPLPFEDDPYLPVAKVILSIDPLATVDDEETKVVMELARDESGNVPKRFGLDMSKDFIPMSAFSQSSQGRTMSVEGKIKDKFYMNPRTENMESYGRLCRERASKYMCKNKQIQVIDNATGMHMWPTPGTITPTGFLEKKKVTNKTSEMKRTRRDRREMEEVMFNLFEGQSNWTLRLLIQETDQPEQFLKDLLRDLCIYNNKGSNQGTYELKPELKKQCGVAEPQYDDGYHLPGFMFGDKAKKKEEKEEKICCSICLVDYEAEDAVTHLPRCNHLFHINCIEPWLLSGHLTCPLCRSFVFSSPSSPTHNNPDSAVPTKMSPQPPQRIGLPWPELNDGLTYKDVVSSSDSELRTVSDFYYSKYKSSAPLLGWIQRIQNGQIQVDGEVVKDPNTLLRSGSKLVYHRLPWKEPDTPHSLDILYQDDHLIALNKPSGLQVLPGGLFQQRTVLTQLQWCFGESHPVPVHRLGRGTSGILLCAKTKLAKTKLSAYFAEGTSLVGSGNMGQECGAVRKISKIYRALASGIVVIKQPIGVVRYPGVAKGLYVASSEGKPSFSKVIVLERDRQRDCTLVKVEIQSGRPHQIRIHLAYIGHPLVGDPLYVAGGQPKGVDPDLVDATTTSFAEDGGYQRPNQAVPGDCGYHLHAHEVEIPNLLNTHKVVKVMAPLPPILQTSYLAEEKGLSSCKLS</sequence>
<dbReference type="InterPro" id="IPR027353">
    <property type="entry name" value="NET_dom"/>
</dbReference>
<evidence type="ECO:0000256" key="11">
    <source>
        <dbReference type="PROSITE-ProRule" id="PRU00182"/>
    </source>
</evidence>
<dbReference type="SMART" id="SM00184">
    <property type="entry name" value="RING"/>
    <property type="match status" value="1"/>
</dbReference>
<dbReference type="Gene3D" id="3.30.40.10">
    <property type="entry name" value="Zinc/RING finger domain, C3HC4 (zinc finger)"/>
    <property type="match status" value="1"/>
</dbReference>
<evidence type="ECO:0000256" key="10">
    <source>
        <dbReference type="PROSITE-ProRule" id="PRU00175"/>
    </source>
</evidence>
<evidence type="ECO:0008006" key="19">
    <source>
        <dbReference type="Google" id="ProtNLM"/>
    </source>
</evidence>
<feature type="compositionally biased region" description="Polar residues" evidence="13">
    <location>
        <begin position="1097"/>
        <end position="1106"/>
    </location>
</feature>
<dbReference type="Pfam" id="PF00849">
    <property type="entry name" value="PseudoU_synth_2"/>
    <property type="match status" value="1"/>
</dbReference>
<evidence type="ECO:0000256" key="3">
    <source>
        <dbReference type="ARBA" id="ARBA00009543"/>
    </source>
</evidence>
<feature type="domain" description="RING-type" evidence="15">
    <location>
        <begin position="1047"/>
        <end position="1090"/>
    </location>
</feature>
<dbReference type="SUPFAM" id="SSF47370">
    <property type="entry name" value="Bromodomain"/>
    <property type="match status" value="1"/>
</dbReference>
<dbReference type="SUPFAM" id="SSF46785">
    <property type="entry name" value="Winged helix' DNA-binding domain"/>
    <property type="match status" value="1"/>
</dbReference>
<evidence type="ECO:0000256" key="6">
    <source>
        <dbReference type="ARBA" id="ARBA00023125"/>
    </source>
</evidence>
<keyword evidence="10" id="KW-0863">Zinc-finger</keyword>
<dbReference type="InterPro" id="IPR036427">
    <property type="entry name" value="Bromodomain-like_sf"/>
</dbReference>
<dbReference type="InterPro" id="IPR001487">
    <property type="entry name" value="Bromodomain"/>
</dbReference>
<dbReference type="PROSITE" id="PS50889">
    <property type="entry name" value="S4"/>
    <property type="match status" value="1"/>
</dbReference>
<evidence type="ECO:0000256" key="5">
    <source>
        <dbReference type="ARBA" id="ARBA00023117"/>
    </source>
</evidence>
<dbReference type="InterPro" id="IPR011039">
    <property type="entry name" value="TFIIF_interaction"/>
</dbReference>
<dbReference type="PANTHER" id="PTHR10445">
    <property type="entry name" value="GENERAL TRANSCRIPTION FACTOR IIF SUBUNIT 2"/>
    <property type="match status" value="1"/>
</dbReference>
<keyword evidence="10" id="KW-0862">Zinc</keyword>
<keyword evidence="11" id="KW-0694">RNA-binding</keyword>
<dbReference type="InterPro" id="IPR001841">
    <property type="entry name" value="Znf_RING"/>
</dbReference>
<evidence type="ECO:0000256" key="12">
    <source>
        <dbReference type="SAM" id="Coils"/>
    </source>
</evidence>
<dbReference type="EMBL" id="JAGKQM010000003">
    <property type="protein sequence ID" value="KAH0935008.1"/>
    <property type="molecule type" value="Genomic_DNA"/>
</dbReference>
<evidence type="ECO:0000256" key="1">
    <source>
        <dbReference type="ARBA" id="ARBA00000073"/>
    </source>
</evidence>
<dbReference type="Proteomes" id="UP000824890">
    <property type="component" value="Unassembled WGS sequence"/>
</dbReference>
<dbReference type="CDD" id="cd02869">
    <property type="entry name" value="PseudoU_synth_RluA_like"/>
    <property type="match status" value="1"/>
</dbReference>
<keyword evidence="7" id="KW-0804">Transcription</keyword>
<dbReference type="SUPFAM" id="SSF50916">
    <property type="entry name" value="Rap30/74 interaction domains"/>
    <property type="match status" value="1"/>
</dbReference>
<keyword evidence="18" id="KW-1185">Reference proteome</keyword>
<evidence type="ECO:0000256" key="8">
    <source>
        <dbReference type="ARBA" id="ARBA00023242"/>
    </source>
</evidence>
<dbReference type="PROSITE" id="PS51525">
    <property type="entry name" value="NET"/>
    <property type="match status" value="1"/>
</dbReference>
<evidence type="ECO:0000313" key="17">
    <source>
        <dbReference type="EMBL" id="KAH0935008.1"/>
    </source>
</evidence>
<evidence type="ECO:0000256" key="9">
    <source>
        <dbReference type="PROSITE-ProRule" id="PRU00035"/>
    </source>
</evidence>
<dbReference type="InterPro" id="IPR003196">
    <property type="entry name" value="TFIIF_beta"/>
</dbReference>
<proteinExistence type="inferred from homology"/>
<dbReference type="SUPFAM" id="SSF55120">
    <property type="entry name" value="Pseudouridine synthase"/>
    <property type="match status" value="1"/>
</dbReference>
<dbReference type="InterPro" id="IPR040450">
    <property type="entry name" value="TFIIF_beta_HTH"/>
</dbReference>
<accession>A0ABQ8E079</accession>
<dbReference type="Pfam" id="PF00439">
    <property type="entry name" value="Bromodomain"/>
    <property type="match status" value="1"/>
</dbReference>
<feature type="coiled-coil region" evidence="12">
    <location>
        <begin position="315"/>
        <end position="350"/>
    </location>
</feature>
<keyword evidence="4" id="KW-0805">Transcription regulation</keyword>
<reference evidence="17 18" key="1">
    <citation type="submission" date="2021-05" db="EMBL/GenBank/DDBJ databases">
        <title>Genome Assembly of Synthetic Allotetraploid Brassica napus Reveals Homoeologous Exchanges between Subgenomes.</title>
        <authorList>
            <person name="Davis J.T."/>
        </authorList>
    </citation>
    <scope>NUCLEOTIDE SEQUENCE [LARGE SCALE GENOMIC DNA]</scope>
    <source>
        <strain evidence="18">cv. Da-Ae</strain>
        <tissue evidence="17">Seedling</tissue>
    </source>
</reference>
<dbReference type="InterPro" id="IPR036390">
    <property type="entry name" value="WH_DNA-bd_sf"/>
</dbReference>
<dbReference type="Gene3D" id="1.20.920.10">
    <property type="entry name" value="Bromodomain-like"/>
    <property type="match status" value="1"/>
</dbReference>
<comment type="catalytic activity">
    <reaction evidence="1">
        <text>a uridine in RNA = a pseudouridine in RNA</text>
        <dbReference type="Rhea" id="RHEA:48348"/>
        <dbReference type="Rhea" id="RHEA-COMP:12068"/>
        <dbReference type="Rhea" id="RHEA-COMP:12069"/>
        <dbReference type="ChEBI" id="CHEBI:65314"/>
        <dbReference type="ChEBI" id="CHEBI:65315"/>
    </reaction>
</comment>
<comment type="caution">
    <text evidence="17">The sequence shown here is derived from an EMBL/GenBank/DDBJ whole genome shotgun (WGS) entry which is preliminary data.</text>
</comment>
<dbReference type="InterPro" id="IPR036388">
    <property type="entry name" value="WH-like_DNA-bd_sf"/>
</dbReference>
<dbReference type="Gene3D" id="1.20.1270.220">
    <property type="match status" value="1"/>
</dbReference>
<comment type="subcellular location">
    <subcellularLocation>
        <location evidence="2">Nucleus</location>
    </subcellularLocation>
</comment>
<dbReference type="InterPro" id="IPR038336">
    <property type="entry name" value="NET_sf"/>
</dbReference>
<dbReference type="SMART" id="SM00297">
    <property type="entry name" value="BROMO"/>
    <property type="match status" value="1"/>
</dbReference>
<dbReference type="SUPFAM" id="SSF57850">
    <property type="entry name" value="RING/U-box"/>
    <property type="match status" value="1"/>
</dbReference>
<feature type="domain" description="Bromo" evidence="14">
    <location>
        <begin position="97"/>
        <end position="172"/>
    </location>
</feature>
<dbReference type="Gene3D" id="3.30.2350.10">
    <property type="entry name" value="Pseudouridine synthase"/>
    <property type="match status" value="1"/>
</dbReference>